<evidence type="ECO:0000256" key="1">
    <source>
        <dbReference type="SAM" id="MobiDB-lite"/>
    </source>
</evidence>
<name>A0A1B6D167_9HEMI</name>
<dbReference type="EMBL" id="GEDC01017874">
    <property type="protein sequence ID" value="JAS19424.1"/>
    <property type="molecule type" value="Transcribed_RNA"/>
</dbReference>
<keyword evidence="2" id="KW-0732">Signal</keyword>
<feature type="region of interest" description="Disordered" evidence="1">
    <location>
        <begin position="93"/>
        <end position="140"/>
    </location>
</feature>
<evidence type="ECO:0000313" key="3">
    <source>
        <dbReference type="EMBL" id="JAS19424.1"/>
    </source>
</evidence>
<feature type="compositionally biased region" description="Basic residues" evidence="1">
    <location>
        <begin position="111"/>
        <end position="125"/>
    </location>
</feature>
<proteinExistence type="predicted"/>
<feature type="compositionally biased region" description="Basic and acidic residues" evidence="1">
    <location>
        <begin position="96"/>
        <end position="106"/>
    </location>
</feature>
<accession>A0A1B6D167</accession>
<gene>
    <name evidence="3" type="ORF">g.18797</name>
</gene>
<evidence type="ECO:0000256" key="2">
    <source>
        <dbReference type="SAM" id="SignalP"/>
    </source>
</evidence>
<feature type="signal peptide" evidence="2">
    <location>
        <begin position="1"/>
        <end position="19"/>
    </location>
</feature>
<dbReference type="AlphaFoldDB" id="A0A1B6D167"/>
<feature type="chain" id="PRO_5008580850" evidence="2">
    <location>
        <begin position="20"/>
        <end position="246"/>
    </location>
</feature>
<sequence length="246" mass="28963">FNIISRTMFLILFSALVLATSIKSQVHKCDVPITKIREKCDPSILLKVQNSKSIMAAKVRRCTDLLIKNGKECVFENRAKQVFKDDRRTNNLADYRNSKKLRDGQKGKSFNGRRSKKVKSRRHSKTSTNPSEGLGKNEEEFNNIKQTFKNKYLEKEQKRRFRIFVKNMNRRSMGHSFVEDALTRFSNLTDQEISDLFSYVHHEELVPKNQITPFSDKCFYIMGRKLCPPIKYEDFLKIKQEYDNFN</sequence>
<protein>
    <submittedName>
        <fullName evidence="3">Uncharacterized protein</fullName>
    </submittedName>
</protein>
<organism evidence="3">
    <name type="scientific">Clastoptera arizonana</name>
    <name type="common">Arizona spittle bug</name>
    <dbReference type="NCBI Taxonomy" id="38151"/>
    <lineage>
        <taxon>Eukaryota</taxon>
        <taxon>Metazoa</taxon>
        <taxon>Ecdysozoa</taxon>
        <taxon>Arthropoda</taxon>
        <taxon>Hexapoda</taxon>
        <taxon>Insecta</taxon>
        <taxon>Pterygota</taxon>
        <taxon>Neoptera</taxon>
        <taxon>Paraneoptera</taxon>
        <taxon>Hemiptera</taxon>
        <taxon>Auchenorrhyncha</taxon>
        <taxon>Cercopoidea</taxon>
        <taxon>Clastopteridae</taxon>
        <taxon>Clastoptera</taxon>
    </lineage>
</organism>
<reference evidence="3" key="1">
    <citation type="submission" date="2015-12" db="EMBL/GenBank/DDBJ databases">
        <title>De novo transcriptome assembly of four potential Pierce s Disease insect vectors from Arizona vineyards.</title>
        <authorList>
            <person name="Tassone E.E."/>
        </authorList>
    </citation>
    <scope>NUCLEOTIDE SEQUENCE</scope>
</reference>
<feature type="non-terminal residue" evidence="3">
    <location>
        <position position="1"/>
    </location>
</feature>